<dbReference type="InterPro" id="IPR052341">
    <property type="entry name" value="LOG_family_nucleotidases"/>
</dbReference>
<reference evidence="4" key="1">
    <citation type="journal article" date="2011" name="Environ. Microbiol.">
        <title>Genomic insights into the metabolic potential of the polycyclic aromatic hydrocarbon degrading sulfate-reducing Deltaproteobacterium N47.</title>
        <authorList>
            <person name="Bergmann F."/>
            <person name="Selesi D."/>
            <person name="Weinmaier T."/>
            <person name="Tischler P."/>
            <person name="Rattei T."/>
            <person name="Meckenstock R.U."/>
        </authorList>
    </citation>
    <scope>NUCLEOTIDE SEQUENCE</scope>
</reference>
<protein>
    <recommendedName>
        <fullName evidence="3">AMP nucleosidase</fullName>
        <ecNumber evidence="2">3.2.2.4</ecNumber>
    </recommendedName>
    <alternativeName>
        <fullName evidence="3">AMP nucleosidase</fullName>
    </alternativeName>
</protein>
<dbReference type="SUPFAM" id="SSF102405">
    <property type="entry name" value="MCP/YpsA-like"/>
    <property type="match status" value="1"/>
</dbReference>
<sequence>MEIHFKDDNGPVEEVINQLMKLSEGIRRPAIVREMILASLKAGQEDNGKVDLKLMNTSLKEMRFTAKVFGPYSHLKKVSVFGSARTKPNTVLYETAYNLGAKLAGSGYMVITGGGPGIMQAVHEGAGPDHSFGVNIRLPSEQDSNPVIKGNSKNIMYKYFFNRKVAFLKESDAIVVFPGGFGTLDEAMETLALVQTGKRNPLPIILMDEPDGNYWLNWIKFIKEELLEKNYISKSDMHLFDLTDSADKAIKIINKFYSRYHSIRQIKNCYIIRLKKPLEEEKLKEIKTRYSDILKTDGKICLSGALPEEVDETEISNLPRIIIDFNKTNYGKLKQLIDEINC</sequence>
<dbReference type="GO" id="GO:0009691">
    <property type="term" value="P:cytokinin biosynthetic process"/>
    <property type="evidence" value="ECO:0007669"/>
    <property type="project" value="InterPro"/>
</dbReference>
<organism evidence="4">
    <name type="scientific">uncultured Desulfobacterium sp</name>
    <dbReference type="NCBI Taxonomy" id="201089"/>
    <lineage>
        <taxon>Bacteria</taxon>
        <taxon>Pseudomonadati</taxon>
        <taxon>Thermodesulfobacteriota</taxon>
        <taxon>Desulfobacteria</taxon>
        <taxon>Desulfobacterales</taxon>
        <taxon>Desulfobacteriaceae</taxon>
        <taxon>Desulfobacterium</taxon>
        <taxon>environmental samples</taxon>
    </lineage>
</organism>
<accession>E1Y938</accession>
<proteinExistence type="predicted"/>
<gene>
    <name evidence="4" type="ORF">N47_A11110</name>
</gene>
<dbReference type="PANTHER" id="PTHR43393">
    <property type="entry name" value="CYTOKININ RIBOSIDE 5'-MONOPHOSPHATE PHOSPHORIBOHYDROLASE"/>
    <property type="match status" value="1"/>
</dbReference>
<dbReference type="InterPro" id="IPR031100">
    <property type="entry name" value="LOG_fam"/>
</dbReference>
<name>E1Y938_9BACT</name>
<evidence type="ECO:0000256" key="3">
    <source>
        <dbReference type="ARBA" id="ARBA00031983"/>
    </source>
</evidence>
<dbReference type="EC" id="3.2.2.4" evidence="2"/>
<dbReference type="EMBL" id="FR695864">
    <property type="protein sequence ID" value="CBX27082.1"/>
    <property type="molecule type" value="Genomic_DNA"/>
</dbReference>
<dbReference type="AlphaFoldDB" id="E1Y938"/>
<evidence type="ECO:0000313" key="4">
    <source>
        <dbReference type="EMBL" id="CBX27082.1"/>
    </source>
</evidence>
<dbReference type="GO" id="GO:0005829">
    <property type="term" value="C:cytosol"/>
    <property type="evidence" value="ECO:0007669"/>
    <property type="project" value="TreeGrafter"/>
</dbReference>
<dbReference type="InterPro" id="IPR005269">
    <property type="entry name" value="LOG"/>
</dbReference>
<dbReference type="NCBIfam" id="TIGR00730">
    <property type="entry name" value="Rossman fold protein, TIGR00730 family"/>
    <property type="match status" value="1"/>
</dbReference>
<evidence type="ECO:0000256" key="2">
    <source>
        <dbReference type="ARBA" id="ARBA00011985"/>
    </source>
</evidence>
<comment type="catalytic activity">
    <reaction evidence="1">
        <text>AMP + H2O = D-ribose 5-phosphate + adenine</text>
        <dbReference type="Rhea" id="RHEA:20129"/>
        <dbReference type="ChEBI" id="CHEBI:15377"/>
        <dbReference type="ChEBI" id="CHEBI:16708"/>
        <dbReference type="ChEBI" id="CHEBI:78346"/>
        <dbReference type="ChEBI" id="CHEBI:456215"/>
        <dbReference type="EC" id="3.2.2.4"/>
    </reaction>
</comment>
<dbReference type="GO" id="GO:0008714">
    <property type="term" value="F:AMP nucleosidase activity"/>
    <property type="evidence" value="ECO:0007669"/>
    <property type="project" value="UniProtKB-EC"/>
</dbReference>
<dbReference type="PANTHER" id="PTHR43393:SF2">
    <property type="entry name" value="CYTOKININ RIBOSIDE 5'-MONOPHOSPHATE PHOSPHORIBOHYDROLASE"/>
    <property type="match status" value="1"/>
</dbReference>
<evidence type="ECO:0000256" key="1">
    <source>
        <dbReference type="ARBA" id="ARBA00000274"/>
    </source>
</evidence>
<dbReference type="Pfam" id="PF03641">
    <property type="entry name" value="Lysine_decarbox"/>
    <property type="match status" value="1"/>
</dbReference>
<dbReference type="Gene3D" id="3.40.50.450">
    <property type="match status" value="1"/>
</dbReference>